<evidence type="ECO:0000256" key="1">
    <source>
        <dbReference type="SAM" id="MobiDB-lite"/>
    </source>
</evidence>
<accession>A0A7J8H2M0</accession>
<organism evidence="2 3">
    <name type="scientific">Rousettus aegyptiacus</name>
    <name type="common">Egyptian fruit bat</name>
    <name type="synonym">Pteropus aegyptiacus</name>
    <dbReference type="NCBI Taxonomy" id="9407"/>
    <lineage>
        <taxon>Eukaryota</taxon>
        <taxon>Metazoa</taxon>
        <taxon>Chordata</taxon>
        <taxon>Craniata</taxon>
        <taxon>Vertebrata</taxon>
        <taxon>Euteleostomi</taxon>
        <taxon>Mammalia</taxon>
        <taxon>Eutheria</taxon>
        <taxon>Laurasiatheria</taxon>
        <taxon>Chiroptera</taxon>
        <taxon>Yinpterochiroptera</taxon>
        <taxon>Pteropodoidea</taxon>
        <taxon>Pteropodidae</taxon>
        <taxon>Rousettinae</taxon>
        <taxon>Rousettus</taxon>
    </lineage>
</organism>
<keyword evidence="3" id="KW-1185">Reference proteome</keyword>
<dbReference type="EMBL" id="JACASE010000005">
    <property type="protein sequence ID" value="KAF6466185.1"/>
    <property type="molecule type" value="Genomic_DNA"/>
</dbReference>
<comment type="caution">
    <text evidence="2">The sequence shown here is derived from an EMBL/GenBank/DDBJ whole genome shotgun (WGS) entry which is preliminary data.</text>
</comment>
<gene>
    <name evidence="2" type="ORF">HJG63_011458</name>
</gene>
<evidence type="ECO:0000313" key="3">
    <source>
        <dbReference type="Proteomes" id="UP000593571"/>
    </source>
</evidence>
<sequence length="242" mass="25634">MQEKSHVMGPRRGWLRRPCRRHRAQGQLGGRPPSAPCAQGAALAGWTGAFCCAQLAASDPPHTPGPGRCRCAPAQPVGRQTHEPSLLSPWAPSGSAHRDSCHSWRGCCAHRPPPSTAPSAAVSGPRPRPLRRRTPSSPPMSSEPPSGHVLRPSACCLRGRLGSYSRGTPAGHRRPHGLPVRLGSVRHAFATSAVALTRAPSALLLPSLDSPLASLCTRQASRRPRGGVLWCAKGRGGRRPQD</sequence>
<dbReference type="AlphaFoldDB" id="A0A7J8H2M0"/>
<feature type="region of interest" description="Disordered" evidence="1">
    <location>
        <begin position="112"/>
        <end position="149"/>
    </location>
</feature>
<protein>
    <submittedName>
        <fullName evidence="2">Uncharacterized protein</fullName>
    </submittedName>
</protein>
<evidence type="ECO:0000313" key="2">
    <source>
        <dbReference type="EMBL" id="KAF6466185.1"/>
    </source>
</evidence>
<dbReference type="Proteomes" id="UP000593571">
    <property type="component" value="Unassembled WGS sequence"/>
</dbReference>
<proteinExistence type="predicted"/>
<reference evidence="2 3" key="1">
    <citation type="journal article" date="2020" name="Nature">
        <title>Six reference-quality genomes reveal evolution of bat adaptations.</title>
        <authorList>
            <person name="Jebb D."/>
            <person name="Huang Z."/>
            <person name="Pippel M."/>
            <person name="Hughes G.M."/>
            <person name="Lavrichenko K."/>
            <person name="Devanna P."/>
            <person name="Winkler S."/>
            <person name="Jermiin L.S."/>
            <person name="Skirmuntt E.C."/>
            <person name="Katzourakis A."/>
            <person name="Burkitt-Gray L."/>
            <person name="Ray D.A."/>
            <person name="Sullivan K.A.M."/>
            <person name="Roscito J.G."/>
            <person name="Kirilenko B.M."/>
            <person name="Davalos L.M."/>
            <person name="Corthals A.P."/>
            <person name="Power M.L."/>
            <person name="Jones G."/>
            <person name="Ransome R.D."/>
            <person name="Dechmann D.K.N."/>
            <person name="Locatelli A.G."/>
            <person name="Puechmaille S.J."/>
            <person name="Fedrigo O."/>
            <person name="Jarvis E.D."/>
            <person name="Hiller M."/>
            <person name="Vernes S.C."/>
            <person name="Myers E.W."/>
            <person name="Teeling E.C."/>
        </authorList>
    </citation>
    <scope>NUCLEOTIDE SEQUENCE [LARGE SCALE GENOMIC DNA]</scope>
    <source>
        <strain evidence="2">MRouAeg1</strain>
        <tissue evidence="2">Muscle</tissue>
    </source>
</reference>
<name>A0A7J8H2M0_ROUAE</name>